<proteinExistence type="predicted"/>
<dbReference type="Proteomes" id="UP000199013">
    <property type="component" value="Unassembled WGS sequence"/>
</dbReference>
<dbReference type="GO" id="GO:0006355">
    <property type="term" value="P:regulation of DNA-templated transcription"/>
    <property type="evidence" value="ECO:0007669"/>
    <property type="project" value="InterPro"/>
</dbReference>
<evidence type="ECO:0000259" key="3">
    <source>
        <dbReference type="PROSITE" id="PS51755"/>
    </source>
</evidence>
<evidence type="ECO:0000313" key="5">
    <source>
        <dbReference type="Proteomes" id="UP000199013"/>
    </source>
</evidence>
<protein>
    <submittedName>
        <fullName evidence="4">Winged helix family transcriptional regulator</fullName>
    </submittedName>
</protein>
<feature type="DNA-binding region" description="OmpR/PhoB-type" evidence="2">
    <location>
        <begin position="78"/>
        <end position="179"/>
    </location>
</feature>
<dbReference type="InterPro" id="IPR001867">
    <property type="entry name" value="OmpR/PhoB-type_DNA-bd"/>
</dbReference>
<dbReference type="SMART" id="SM00862">
    <property type="entry name" value="Trans_reg_C"/>
    <property type="match status" value="1"/>
</dbReference>
<evidence type="ECO:0000256" key="2">
    <source>
        <dbReference type="PROSITE-ProRule" id="PRU01091"/>
    </source>
</evidence>
<dbReference type="AlphaFoldDB" id="A0A1C3NTA3"/>
<dbReference type="EMBL" id="FLUV01000126">
    <property type="protein sequence ID" value="SBW17632.1"/>
    <property type="molecule type" value="Genomic_DNA"/>
</dbReference>
<keyword evidence="5" id="KW-1185">Reference proteome</keyword>
<gene>
    <name evidence="4" type="ORF">FDG2_0307</name>
</gene>
<dbReference type="Pfam" id="PF00486">
    <property type="entry name" value="Trans_reg_C"/>
    <property type="match status" value="1"/>
</dbReference>
<dbReference type="GO" id="GO:0000160">
    <property type="term" value="P:phosphorelay signal transduction system"/>
    <property type="evidence" value="ECO:0007669"/>
    <property type="project" value="InterPro"/>
</dbReference>
<organism evidence="4 5">
    <name type="scientific">Candidatus Protofrankia californiensis</name>
    <dbReference type="NCBI Taxonomy" id="1839754"/>
    <lineage>
        <taxon>Bacteria</taxon>
        <taxon>Bacillati</taxon>
        <taxon>Actinomycetota</taxon>
        <taxon>Actinomycetes</taxon>
        <taxon>Frankiales</taxon>
        <taxon>Frankiaceae</taxon>
        <taxon>Protofrankia</taxon>
    </lineage>
</organism>
<dbReference type="PROSITE" id="PS51755">
    <property type="entry name" value="OMPR_PHOB"/>
    <property type="match status" value="1"/>
</dbReference>
<dbReference type="InterPro" id="IPR016032">
    <property type="entry name" value="Sig_transdc_resp-reg_C-effctor"/>
</dbReference>
<name>A0A1C3NTA3_9ACTN</name>
<keyword evidence="1 2" id="KW-0238">DNA-binding</keyword>
<feature type="domain" description="OmpR/PhoB-type" evidence="3">
    <location>
        <begin position="78"/>
        <end position="179"/>
    </location>
</feature>
<dbReference type="SUPFAM" id="SSF46894">
    <property type="entry name" value="C-terminal effector domain of the bipartite response regulators"/>
    <property type="match status" value="1"/>
</dbReference>
<reference evidence="5" key="1">
    <citation type="submission" date="2016-02" db="EMBL/GenBank/DDBJ databases">
        <authorList>
            <person name="Wibberg D."/>
        </authorList>
    </citation>
    <scope>NUCLEOTIDE SEQUENCE [LARGE SCALE GENOMIC DNA]</scope>
</reference>
<sequence>MTAPQPSSSRQPSQLEQARLTVTQRGRLDTLTAVPATVANPIRQQSDRDVVLLGRSASWQPPTVHPPIASPITPPAIPPQRPEHGVWIDRPTWSAFVDGQLLDLTYLEFELLDFLIRHPALVHSRTALLRSVWGYNLDDDPRAAGRTVDVHITRLRRKLGPDHRDRIETIRRVGYRYRPVPTSRQA</sequence>
<dbReference type="InterPro" id="IPR036388">
    <property type="entry name" value="WH-like_DNA-bd_sf"/>
</dbReference>
<evidence type="ECO:0000256" key="1">
    <source>
        <dbReference type="ARBA" id="ARBA00023125"/>
    </source>
</evidence>
<dbReference type="CDD" id="cd00383">
    <property type="entry name" value="trans_reg_C"/>
    <property type="match status" value="1"/>
</dbReference>
<accession>A0A1C3NTA3</accession>
<dbReference type="GO" id="GO:0003677">
    <property type="term" value="F:DNA binding"/>
    <property type="evidence" value="ECO:0007669"/>
    <property type="project" value="UniProtKB-UniRule"/>
</dbReference>
<dbReference type="Gene3D" id="1.10.10.10">
    <property type="entry name" value="Winged helix-like DNA-binding domain superfamily/Winged helix DNA-binding domain"/>
    <property type="match status" value="1"/>
</dbReference>
<evidence type="ECO:0000313" key="4">
    <source>
        <dbReference type="EMBL" id="SBW17632.1"/>
    </source>
</evidence>